<dbReference type="EMBL" id="JAKFHA010000006">
    <property type="protein sequence ID" value="MCF2528237.1"/>
    <property type="molecule type" value="Genomic_DNA"/>
</dbReference>
<dbReference type="AlphaFoldDB" id="A0AA41Q1A6"/>
<feature type="region of interest" description="Disordered" evidence="1">
    <location>
        <begin position="622"/>
        <end position="644"/>
    </location>
</feature>
<evidence type="ECO:0000313" key="2">
    <source>
        <dbReference type="EMBL" id="MCF2528237.1"/>
    </source>
</evidence>
<proteinExistence type="predicted"/>
<dbReference type="RefSeq" id="WP_235052405.1">
    <property type="nucleotide sequence ID" value="NZ_JAKFHA010000006.1"/>
</dbReference>
<comment type="caution">
    <text evidence="2">The sequence shown here is derived from an EMBL/GenBank/DDBJ whole genome shotgun (WGS) entry which is preliminary data.</text>
</comment>
<name>A0AA41Q1A6_9ACTN</name>
<keyword evidence="3" id="KW-1185">Reference proteome</keyword>
<organism evidence="2 3">
    <name type="scientific">Yinghuangia soli</name>
    <dbReference type="NCBI Taxonomy" id="2908204"/>
    <lineage>
        <taxon>Bacteria</taxon>
        <taxon>Bacillati</taxon>
        <taxon>Actinomycetota</taxon>
        <taxon>Actinomycetes</taxon>
        <taxon>Kitasatosporales</taxon>
        <taxon>Streptomycetaceae</taxon>
        <taxon>Yinghuangia</taxon>
    </lineage>
</organism>
<feature type="region of interest" description="Disordered" evidence="1">
    <location>
        <begin position="40"/>
        <end position="74"/>
    </location>
</feature>
<dbReference type="Proteomes" id="UP001165378">
    <property type="component" value="Unassembled WGS sequence"/>
</dbReference>
<evidence type="ECO:0000313" key="3">
    <source>
        <dbReference type="Proteomes" id="UP001165378"/>
    </source>
</evidence>
<feature type="compositionally biased region" description="Basic and acidic residues" evidence="1">
    <location>
        <begin position="622"/>
        <end position="638"/>
    </location>
</feature>
<accession>A0AA41Q1A6</accession>
<sequence length="644" mass="69886">MTGPDERKALDDRGTVPVPLLDLALRMVHECPGGIPPARGFALPRPSLEQDSGQLAEPTIAPTSGVTSEAPPPQRSFEEMRALLRPVFDPLPRDVTELQSRIEKAGSAPGHVLRSVVADLFVAGADEAAALVLAREAVRIGTTVSVVHSGIALLQRFGEREDVPSLAALGSVREFRRPAVRALERLDRREAAILQLTTYVRAADFRSLVSALWHRDETAAFAELVAFGDDLPGALQNSSARWFAEACRLPRLLGRLPATDTAATAQAGRLLVRMAHGSSPKDGLSAYAEAPALYELVVARARHLAPTLDHHAMLLSVALELGSGTAVLLPWPPGRRAALLAALERLLAEPAWASTPANAARDDHGQRRRADWIRRTGRQPFALAATGPAAFRIEVVAADPAAREEVETRILVDGCPFVAEAFGDGRVHSPETLLDTGALRATADPREVQLAEASCTEGCCGALYVTIRRDGDTVVWERLRNPDDARITHGPVPAPHPPLRFDAAAYDAEVARAEADRSWAWPSRNVAKLLTEHLTAHPELLGRWDARLAWCRTVYDVPDAVDLTVRHVPGGRGAKPESGDDALYFRWCFADDGTPPEAQAAAVLRRLAAEDIKQYAVVSGGRPERARELGYDWPEPRRRLQRTP</sequence>
<gene>
    <name evidence="2" type="ORF">LZ495_13535</name>
</gene>
<evidence type="ECO:0000256" key="1">
    <source>
        <dbReference type="SAM" id="MobiDB-lite"/>
    </source>
</evidence>
<reference evidence="2" key="1">
    <citation type="submission" date="2022-01" db="EMBL/GenBank/DDBJ databases">
        <title>Genome-Based Taxonomic Classification of the Phylum Actinobacteria.</title>
        <authorList>
            <person name="Gao Y."/>
        </authorList>
    </citation>
    <scope>NUCLEOTIDE SEQUENCE</scope>
    <source>
        <strain evidence="2">KLBMP 8922</strain>
    </source>
</reference>
<protein>
    <submittedName>
        <fullName evidence="2">Uncharacterized protein</fullName>
    </submittedName>
</protein>